<sequence length="391" mass="42107">MSRLFLIAGEPSGDALGAALMAGLKELEPGIEFTGVGGPLMEAQGMKSLFPMEELSVMGLAEVLPRYNQLVRRIKQCAGEVLDQKPDALVTIDSPDFSLRVAKRVKEASDIRTVHYVAPTVWAWREGRAKKMAGMIDQVLALFPFEPPYMEAEGMRCDFVGHPVVAQPTASPQEVAEFRETYGLAPDAHALLVLPGSRKGEVGRLAPIFGEALRPLLARHPALHVIVPAAPAVFAEVKECLADWPGQPILLDPQGKSEEQILTEKRAAFSAANVALAASGTVSLELAAARTPMVIAYDMNWFSFQIIKWMMKIDTVTLVNIVSETRVVPELLGSDCKPEAISEALLALLDDDAARQAQLAAQDLTMERLGKGGAAPGLRAARAVLDGLKQA</sequence>
<evidence type="ECO:0000256" key="10">
    <source>
        <dbReference type="ARBA" id="ARBA00048975"/>
    </source>
</evidence>
<keyword evidence="9 11" id="KW-0443">Lipid metabolism</keyword>
<dbReference type="GO" id="GO:0009245">
    <property type="term" value="P:lipid A biosynthetic process"/>
    <property type="evidence" value="ECO:0007669"/>
    <property type="project" value="UniProtKB-UniRule"/>
</dbReference>
<protein>
    <recommendedName>
        <fullName evidence="4 11">Lipid-A-disaccharide synthase</fullName>
        <ecNumber evidence="3 11">2.4.1.182</ecNumber>
    </recommendedName>
</protein>
<evidence type="ECO:0000256" key="1">
    <source>
        <dbReference type="ARBA" id="ARBA00002056"/>
    </source>
</evidence>
<dbReference type="NCBIfam" id="TIGR00215">
    <property type="entry name" value="lpxB"/>
    <property type="match status" value="1"/>
</dbReference>
<organism evidence="12 13">
    <name type="scientific">Actibacterium lipolyticum</name>
    <dbReference type="NCBI Taxonomy" id="1524263"/>
    <lineage>
        <taxon>Bacteria</taxon>
        <taxon>Pseudomonadati</taxon>
        <taxon>Pseudomonadota</taxon>
        <taxon>Alphaproteobacteria</taxon>
        <taxon>Rhodobacterales</taxon>
        <taxon>Roseobacteraceae</taxon>
        <taxon>Actibacterium</taxon>
    </lineage>
</organism>
<comment type="function">
    <text evidence="1 11">Condensation of UDP-2,3-diacylglucosamine and 2,3-diacylglucosamine-1-phosphate to form lipid A disaccharide, a precursor of lipid A, a phosphorylated glycolipid that anchors the lipopolysaccharide to the outer membrane of the cell.</text>
</comment>
<comment type="pathway">
    <text evidence="11">Bacterial outer membrane biogenesis; LPS lipid A biosynthesis.</text>
</comment>
<accession>A0A238JYQ0</accession>
<dbReference type="PANTHER" id="PTHR30372:SF4">
    <property type="entry name" value="LIPID-A-DISACCHARIDE SYNTHASE, MITOCHONDRIAL-RELATED"/>
    <property type="match status" value="1"/>
</dbReference>
<keyword evidence="7 11" id="KW-0328">Glycosyltransferase</keyword>
<dbReference type="SUPFAM" id="SSF53756">
    <property type="entry name" value="UDP-Glycosyltransferase/glycogen phosphorylase"/>
    <property type="match status" value="1"/>
</dbReference>
<reference evidence="13" key="1">
    <citation type="submission" date="2017-05" db="EMBL/GenBank/DDBJ databases">
        <authorList>
            <person name="Rodrigo-Torres L."/>
            <person name="Arahal R. D."/>
            <person name="Lucena T."/>
        </authorList>
    </citation>
    <scope>NUCLEOTIDE SEQUENCE [LARGE SCALE GENOMIC DNA]</scope>
    <source>
        <strain evidence="13">CECT 8621</strain>
    </source>
</reference>
<name>A0A238JYQ0_9RHOB</name>
<keyword evidence="5 11" id="KW-0444">Lipid biosynthesis</keyword>
<dbReference type="GO" id="GO:0008915">
    <property type="term" value="F:lipid-A-disaccharide synthase activity"/>
    <property type="evidence" value="ECO:0007669"/>
    <property type="project" value="UniProtKB-UniRule"/>
</dbReference>
<evidence type="ECO:0000256" key="8">
    <source>
        <dbReference type="ARBA" id="ARBA00022679"/>
    </source>
</evidence>
<evidence type="ECO:0000256" key="11">
    <source>
        <dbReference type="HAMAP-Rule" id="MF_00392"/>
    </source>
</evidence>
<dbReference type="HAMAP" id="MF_00392">
    <property type="entry name" value="LpxB"/>
    <property type="match status" value="1"/>
</dbReference>
<keyword evidence="6 11" id="KW-0441">Lipid A biosynthesis</keyword>
<evidence type="ECO:0000256" key="9">
    <source>
        <dbReference type="ARBA" id="ARBA00023098"/>
    </source>
</evidence>
<evidence type="ECO:0000256" key="2">
    <source>
        <dbReference type="ARBA" id="ARBA00007868"/>
    </source>
</evidence>
<evidence type="ECO:0000313" key="13">
    <source>
        <dbReference type="Proteomes" id="UP000202922"/>
    </source>
</evidence>
<evidence type="ECO:0000313" key="12">
    <source>
        <dbReference type="EMBL" id="SMX34962.1"/>
    </source>
</evidence>
<dbReference type="UniPathway" id="UPA00973"/>
<evidence type="ECO:0000256" key="4">
    <source>
        <dbReference type="ARBA" id="ARBA00020902"/>
    </source>
</evidence>
<keyword evidence="13" id="KW-1185">Reference proteome</keyword>
<dbReference type="Proteomes" id="UP000202922">
    <property type="component" value="Unassembled WGS sequence"/>
</dbReference>
<comment type="similarity">
    <text evidence="2 11">Belongs to the LpxB family.</text>
</comment>
<evidence type="ECO:0000256" key="6">
    <source>
        <dbReference type="ARBA" id="ARBA00022556"/>
    </source>
</evidence>
<dbReference type="InterPro" id="IPR003835">
    <property type="entry name" value="Glyco_trans_19"/>
</dbReference>
<evidence type="ECO:0000256" key="5">
    <source>
        <dbReference type="ARBA" id="ARBA00022516"/>
    </source>
</evidence>
<dbReference type="EC" id="2.4.1.182" evidence="3 11"/>
<dbReference type="GO" id="GO:0005543">
    <property type="term" value="F:phospholipid binding"/>
    <property type="evidence" value="ECO:0007669"/>
    <property type="project" value="TreeGrafter"/>
</dbReference>
<proteinExistence type="inferred from homology"/>
<dbReference type="AlphaFoldDB" id="A0A238JYQ0"/>
<dbReference type="OrthoDB" id="9801642at2"/>
<gene>
    <name evidence="11 12" type="primary">lpxB</name>
    <name evidence="12" type="ORF">COL8621_01579</name>
</gene>
<keyword evidence="8 11" id="KW-0808">Transferase</keyword>
<evidence type="ECO:0000256" key="7">
    <source>
        <dbReference type="ARBA" id="ARBA00022676"/>
    </source>
</evidence>
<dbReference type="PANTHER" id="PTHR30372">
    <property type="entry name" value="LIPID-A-DISACCHARIDE SYNTHASE"/>
    <property type="match status" value="1"/>
</dbReference>
<dbReference type="Pfam" id="PF02684">
    <property type="entry name" value="LpxB"/>
    <property type="match status" value="1"/>
</dbReference>
<dbReference type="RefSeq" id="WP_093966672.1">
    <property type="nucleotide sequence ID" value="NZ_FXYE01000001.1"/>
</dbReference>
<dbReference type="EMBL" id="FXYE01000001">
    <property type="protein sequence ID" value="SMX34962.1"/>
    <property type="molecule type" value="Genomic_DNA"/>
</dbReference>
<dbReference type="GO" id="GO:0016020">
    <property type="term" value="C:membrane"/>
    <property type="evidence" value="ECO:0007669"/>
    <property type="project" value="GOC"/>
</dbReference>
<comment type="catalytic activity">
    <reaction evidence="10 11">
        <text>a lipid X + a UDP-2-N,3-O-bis[(3R)-3-hydroxyacyl]-alpha-D-glucosamine = a lipid A disaccharide + UDP + H(+)</text>
        <dbReference type="Rhea" id="RHEA:67828"/>
        <dbReference type="ChEBI" id="CHEBI:15378"/>
        <dbReference type="ChEBI" id="CHEBI:58223"/>
        <dbReference type="ChEBI" id="CHEBI:137748"/>
        <dbReference type="ChEBI" id="CHEBI:176338"/>
        <dbReference type="ChEBI" id="CHEBI:176343"/>
        <dbReference type="EC" id="2.4.1.182"/>
    </reaction>
</comment>
<evidence type="ECO:0000256" key="3">
    <source>
        <dbReference type="ARBA" id="ARBA00012687"/>
    </source>
</evidence>